<dbReference type="InterPro" id="IPR010994">
    <property type="entry name" value="RuvA_2-like"/>
</dbReference>
<dbReference type="SUPFAM" id="SSF46929">
    <property type="entry name" value="DNA helicase RuvA subunit, C-terminal domain"/>
    <property type="match status" value="1"/>
</dbReference>
<dbReference type="GO" id="GO:0006281">
    <property type="term" value="P:DNA repair"/>
    <property type="evidence" value="ECO:0007669"/>
    <property type="project" value="UniProtKB-UniRule"/>
</dbReference>
<dbReference type="Proteomes" id="UP000280696">
    <property type="component" value="Unassembled WGS sequence"/>
</dbReference>
<comment type="caution">
    <text evidence="8">The sequence shown here is derived from an EMBL/GenBank/DDBJ whole genome shotgun (WGS) entry which is preliminary data.</text>
</comment>
<gene>
    <name evidence="6 8" type="primary">ruvA</name>
    <name evidence="8" type="ORF">D7V94_05715</name>
</gene>
<dbReference type="GO" id="GO:0009379">
    <property type="term" value="C:Holliday junction helicase complex"/>
    <property type="evidence" value="ECO:0007669"/>
    <property type="project" value="InterPro"/>
</dbReference>
<comment type="similarity">
    <text evidence="6">Belongs to the RuvA family.</text>
</comment>
<dbReference type="GO" id="GO:0048476">
    <property type="term" value="C:Holliday junction resolvase complex"/>
    <property type="evidence" value="ECO:0007669"/>
    <property type="project" value="UniProtKB-UniRule"/>
</dbReference>
<organism evidence="8 9">
    <name type="scientific">Parablautia intestinalis</name>
    <dbReference type="NCBI Taxonomy" id="2320100"/>
    <lineage>
        <taxon>Bacteria</taxon>
        <taxon>Bacillati</taxon>
        <taxon>Bacillota</taxon>
        <taxon>Clostridia</taxon>
        <taxon>Lachnospirales</taxon>
        <taxon>Lachnospiraceae</taxon>
        <taxon>Parablautia</taxon>
    </lineage>
</organism>
<dbReference type="InterPro" id="IPR013849">
    <property type="entry name" value="DNA_helicase_Holl-junc_RuvA_I"/>
</dbReference>
<dbReference type="RefSeq" id="WP_120467677.1">
    <property type="nucleotide sequence ID" value="NZ_CATAJS010000031.1"/>
</dbReference>
<evidence type="ECO:0000256" key="6">
    <source>
        <dbReference type="HAMAP-Rule" id="MF_00031"/>
    </source>
</evidence>
<dbReference type="SUPFAM" id="SSF47781">
    <property type="entry name" value="RuvA domain 2-like"/>
    <property type="match status" value="1"/>
</dbReference>
<evidence type="ECO:0000256" key="3">
    <source>
        <dbReference type="ARBA" id="ARBA00023125"/>
    </source>
</evidence>
<name>A0A3A9B2A4_9FIRM</name>
<dbReference type="Gene3D" id="1.10.8.10">
    <property type="entry name" value="DNA helicase RuvA subunit, C-terminal domain"/>
    <property type="match status" value="1"/>
</dbReference>
<dbReference type="GO" id="GO:0009378">
    <property type="term" value="F:four-way junction helicase activity"/>
    <property type="evidence" value="ECO:0007669"/>
    <property type="project" value="InterPro"/>
</dbReference>
<dbReference type="InterPro" id="IPR012340">
    <property type="entry name" value="NA-bd_OB-fold"/>
</dbReference>
<comment type="function">
    <text evidence="6">The RuvA-RuvB-RuvC complex processes Holliday junction (HJ) DNA during genetic recombination and DNA repair, while the RuvA-RuvB complex plays an important role in the rescue of blocked DNA replication forks via replication fork reversal (RFR). RuvA specifically binds to HJ cruciform DNA, conferring on it an open structure. The RuvB hexamer acts as an ATP-dependent pump, pulling dsDNA into and through the RuvAB complex. HJ branch migration allows RuvC to scan DNA until it finds its consensus sequence, where it cleaves and resolves the cruciform DNA.</text>
</comment>
<keyword evidence="5 6" id="KW-0234">DNA repair</keyword>
<evidence type="ECO:0000256" key="4">
    <source>
        <dbReference type="ARBA" id="ARBA00023172"/>
    </source>
</evidence>
<feature type="region of interest" description="Domain III" evidence="6">
    <location>
        <begin position="157"/>
        <end position="206"/>
    </location>
</feature>
<dbReference type="InterPro" id="IPR000085">
    <property type="entry name" value="RuvA"/>
</dbReference>
<evidence type="ECO:0000256" key="1">
    <source>
        <dbReference type="ARBA" id="ARBA00022490"/>
    </source>
</evidence>
<keyword evidence="4 6" id="KW-0233">DNA recombination</keyword>
<dbReference type="SUPFAM" id="SSF50249">
    <property type="entry name" value="Nucleic acid-binding proteins"/>
    <property type="match status" value="1"/>
</dbReference>
<feature type="domain" description="Helix-hairpin-helix DNA-binding motif class 1" evidence="7">
    <location>
        <begin position="73"/>
        <end position="92"/>
    </location>
</feature>
<accession>A0A3A9B2A4</accession>
<dbReference type="Gene3D" id="1.10.150.20">
    <property type="entry name" value="5' to 3' exonuclease, C-terminal subdomain"/>
    <property type="match status" value="1"/>
</dbReference>
<dbReference type="Pfam" id="PF01330">
    <property type="entry name" value="RuvA_N"/>
    <property type="match status" value="1"/>
</dbReference>
<dbReference type="InterPro" id="IPR003583">
    <property type="entry name" value="Hlx-hairpin-Hlx_DNA-bd_motif"/>
</dbReference>
<dbReference type="AlphaFoldDB" id="A0A3A9B2A4"/>
<dbReference type="InterPro" id="IPR011114">
    <property type="entry name" value="RuvA_C"/>
</dbReference>
<evidence type="ECO:0000313" key="9">
    <source>
        <dbReference type="Proteomes" id="UP000280696"/>
    </source>
</evidence>
<dbReference type="NCBIfam" id="TIGR00084">
    <property type="entry name" value="ruvA"/>
    <property type="match status" value="1"/>
</dbReference>
<evidence type="ECO:0000313" key="8">
    <source>
        <dbReference type="EMBL" id="RKI92815.1"/>
    </source>
</evidence>
<dbReference type="Pfam" id="PF14520">
    <property type="entry name" value="HHH_5"/>
    <property type="match status" value="1"/>
</dbReference>
<feature type="region of interest" description="Domain I" evidence="6">
    <location>
        <begin position="1"/>
        <end position="64"/>
    </location>
</feature>
<dbReference type="Gene3D" id="2.40.50.140">
    <property type="entry name" value="Nucleic acid-binding proteins"/>
    <property type="match status" value="1"/>
</dbReference>
<dbReference type="EMBL" id="RAYQ01000004">
    <property type="protein sequence ID" value="RKI92815.1"/>
    <property type="molecule type" value="Genomic_DNA"/>
</dbReference>
<feature type="domain" description="Helix-hairpin-helix DNA-binding motif class 1" evidence="7">
    <location>
        <begin position="108"/>
        <end position="127"/>
    </location>
</feature>
<dbReference type="GO" id="GO:0000400">
    <property type="term" value="F:four-way junction DNA binding"/>
    <property type="evidence" value="ECO:0007669"/>
    <property type="project" value="UniProtKB-UniRule"/>
</dbReference>
<keyword evidence="2 6" id="KW-0227">DNA damage</keyword>
<dbReference type="Pfam" id="PF07499">
    <property type="entry name" value="RuvA_C"/>
    <property type="match status" value="1"/>
</dbReference>
<evidence type="ECO:0000256" key="2">
    <source>
        <dbReference type="ARBA" id="ARBA00022763"/>
    </source>
</evidence>
<keyword evidence="1 6" id="KW-0963">Cytoplasm</keyword>
<dbReference type="InterPro" id="IPR036267">
    <property type="entry name" value="RuvA_C_sf"/>
</dbReference>
<dbReference type="OrthoDB" id="5293449at2"/>
<dbReference type="CDD" id="cd14332">
    <property type="entry name" value="UBA_RuvA_C"/>
    <property type="match status" value="1"/>
</dbReference>
<comment type="subunit">
    <text evidence="6">Homotetramer. Forms an RuvA(8)-RuvB(12)-Holliday junction (HJ) complex. HJ DNA is sandwiched between 2 RuvA tetramers; dsDNA enters through RuvA and exits via RuvB. An RuvB hexamer assembles on each DNA strand where it exits the tetramer. Each RuvB hexamer is contacted by two RuvA subunits (via domain III) on 2 adjacent RuvB subunits; this complex drives branch migration. In the full resolvosome a probable DNA-RuvA(4)-RuvB(12)-RuvC(2) complex forms which resolves the HJ.</text>
</comment>
<evidence type="ECO:0000256" key="5">
    <source>
        <dbReference type="ARBA" id="ARBA00023204"/>
    </source>
</evidence>
<comment type="domain">
    <text evidence="6">Has three domains with a flexible linker between the domains II and III and assumes an 'L' shape. Domain III is highly mobile and contacts RuvB.</text>
</comment>
<comment type="caution">
    <text evidence="6">Lacks conserved residue(s) required for the propagation of feature annotation.</text>
</comment>
<keyword evidence="9" id="KW-1185">Reference proteome</keyword>
<sequence>MIAFVKGKIDDITEENVVVDTGNFGINVHISTGTAANLPGLGEDIKLYTYTCVREDMFSLYGFLTRDDLEVFKKLITVNGIGPKGGLAILSVMSADTLRFAILSGDAASIAKAPGVGKKTAERVILDLKDKISLEDTDVHRQMMDAQTDLAMDSSSMDSRARNEAVEALTALGYSPADALKAVKSVPPKENMDVEAILKLALKNMF</sequence>
<proteinExistence type="inferred from homology"/>
<dbReference type="SMART" id="SM00278">
    <property type="entry name" value="HhH1"/>
    <property type="match status" value="2"/>
</dbReference>
<protein>
    <recommendedName>
        <fullName evidence="6">Holliday junction branch migration complex subunit RuvA</fullName>
    </recommendedName>
</protein>
<dbReference type="GO" id="GO:0006310">
    <property type="term" value="P:DNA recombination"/>
    <property type="evidence" value="ECO:0007669"/>
    <property type="project" value="UniProtKB-UniRule"/>
</dbReference>
<evidence type="ECO:0000259" key="7">
    <source>
        <dbReference type="SMART" id="SM00278"/>
    </source>
</evidence>
<dbReference type="HAMAP" id="MF_00031">
    <property type="entry name" value="DNA_HJ_migration_RuvA"/>
    <property type="match status" value="1"/>
</dbReference>
<comment type="subcellular location">
    <subcellularLocation>
        <location evidence="6">Cytoplasm</location>
    </subcellularLocation>
</comment>
<reference evidence="8 9" key="1">
    <citation type="submission" date="2018-09" db="EMBL/GenBank/DDBJ databases">
        <title>Murine metabolic-syndrome-specific gut microbial biobank.</title>
        <authorList>
            <person name="Liu C."/>
        </authorList>
    </citation>
    <scope>NUCLEOTIDE SEQUENCE [LARGE SCALE GENOMIC DNA]</scope>
    <source>
        <strain evidence="8 9">0.1xD8-82</strain>
    </source>
</reference>
<dbReference type="GO" id="GO:0005524">
    <property type="term" value="F:ATP binding"/>
    <property type="evidence" value="ECO:0007669"/>
    <property type="project" value="InterPro"/>
</dbReference>
<dbReference type="GO" id="GO:0005737">
    <property type="term" value="C:cytoplasm"/>
    <property type="evidence" value="ECO:0007669"/>
    <property type="project" value="UniProtKB-SubCell"/>
</dbReference>
<keyword evidence="3 6" id="KW-0238">DNA-binding</keyword>